<evidence type="ECO:0000256" key="1">
    <source>
        <dbReference type="SAM" id="SignalP"/>
    </source>
</evidence>
<keyword evidence="1" id="KW-0732">Signal</keyword>
<reference evidence="2 3" key="1">
    <citation type="journal article" date="2016" name="Genome Biol. Evol.">
        <title>Divergent and convergent evolution of fungal pathogenicity.</title>
        <authorList>
            <person name="Shang Y."/>
            <person name="Xiao G."/>
            <person name="Zheng P."/>
            <person name="Cen K."/>
            <person name="Zhan S."/>
            <person name="Wang C."/>
        </authorList>
    </citation>
    <scope>NUCLEOTIDE SEQUENCE [LARGE SCALE GENOMIC DNA]</scope>
    <source>
        <strain evidence="2 3">RCEF 3172</strain>
    </source>
</reference>
<comment type="caution">
    <text evidence="2">The sequence shown here is derived from an EMBL/GenBank/DDBJ whole genome shotgun (WGS) entry which is preliminary data.</text>
</comment>
<protein>
    <submittedName>
        <fullName evidence="2">Uncharacterized protein</fullName>
    </submittedName>
</protein>
<organism evidence="2 3">
    <name type="scientific">Beauveria brongniartii RCEF 3172</name>
    <dbReference type="NCBI Taxonomy" id="1081107"/>
    <lineage>
        <taxon>Eukaryota</taxon>
        <taxon>Fungi</taxon>
        <taxon>Dikarya</taxon>
        <taxon>Ascomycota</taxon>
        <taxon>Pezizomycotina</taxon>
        <taxon>Sordariomycetes</taxon>
        <taxon>Hypocreomycetidae</taxon>
        <taxon>Hypocreales</taxon>
        <taxon>Cordycipitaceae</taxon>
        <taxon>Beauveria</taxon>
        <taxon>Beauveria brongniartii</taxon>
    </lineage>
</organism>
<accession>A0A167FJ79</accession>
<evidence type="ECO:0000313" key="2">
    <source>
        <dbReference type="EMBL" id="OAA45349.1"/>
    </source>
</evidence>
<gene>
    <name evidence="2" type="ORF">BBO_03927</name>
</gene>
<dbReference type="Proteomes" id="UP000076863">
    <property type="component" value="Unassembled WGS sequence"/>
</dbReference>
<proteinExistence type="predicted"/>
<sequence length="359" mass="35410">MRFSLAVLGLAAAVSATAADAKVGVDADAQVAAGAAAGAKVGADVNAQLGAGAGAKAGVNAKVDADVAVGAKAGAGAAIGVDVNTKVDAGAAAGVKVGAGQRQIDHGIHAGAGLDLSAGGNLNVTTGAGLRVDAAVKAAIAAAVKGFSCPATMAYSPWAKACSCAPGLFYAWPAPALDLFASVHVKLAAFCAASPVKTCRYDAAHEFCGLGSSAAIDVAGNVSAELKAVSAGLHGLYLEKVEDAVALFNSKAYGLQVLDAKIEAGFITRTQLVLCKLGLGSCQRDCVSFSGKGCANHIDIGAQVGAQITGLVDGVCILPSVILVVNQAKVRVSVAVEHLLCVVGNVMKTLVATFDCHCK</sequence>
<keyword evidence="3" id="KW-1185">Reference proteome</keyword>
<feature type="signal peptide" evidence="1">
    <location>
        <begin position="1"/>
        <end position="19"/>
    </location>
</feature>
<dbReference type="AlphaFoldDB" id="A0A167FJ79"/>
<dbReference type="OrthoDB" id="5137645at2759"/>
<feature type="chain" id="PRO_5007886377" evidence="1">
    <location>
        <begin position="20"/>
        <end position="359"/>
    </location>
</feature>
<dbReference type="EMBL" id="AZHA01000009">
    <property type="protein sequence ID" value="OAA45349.1"/>
    <property type="molecule type" value="Genomic_DNA"/>
</dbReference>
<evidence type="ECO:0000313" key="3">
    <source>
        <dbReference type="Proteomes" id="UP000076863"/>
    </source>
</evidence>
<name>A0A167FJ79_9HYPO</name>